<evidence type="ECO:0000313" key="1">
    <source>
        <dbReference type="EMBL" id="TGJ99911.1"/>
    </source>
</evidence>
<dbReference type="SUPFAM" id="SSF52309">
    <property type="entry name" value="N-(deoxy)ribosyltransferase-like"/>
    <property type="match status" value="1"/>
</dbReference>
<sequence length="145" mass="16482">MSKKEYQPKFIYFAASWKHKHAVELLTEYYRERGFLVNSFVELEGQFETSEHGPGISLDQWINSPDGEKCFRFDIDSAMGADLVIYIGPSGTDAWAEVGAAYAKGVPIFALYAKGEQSGLMRRMVSKWFDDYLSCFEASVKLLRP</sequence>
<comment type="caution">
    <text evidence="1">The sequence shown here is derived from an EMBL/GenBank/DDBJ whole genome shotgun (WGS) entry which is preliminary data.</text>
</comment>
<dbReference type="AlphaFoldDB" id="A0A5R2ATD8"/>
<accession>A0A5R2ATD8</accession>
<dbReference type="Proteomes" id="UP000297946">
    <property type="component" value="Unassembled WGS sequence"/>
</dbReference>
<gene>
    <name evidence="1" type="ORF">EHO57_14225</name>
</gene>
<evidence type="ECO:0008006" key="3">
    <source>
        <dbReference type="Google" id="ProtNLM"/>
    </source>
</evidence>
<proteinExistence type="predicted"/>
<organism evidence="1 2">
    <name type="scientific">Leptospira langatensis</name>
    <dbReference type="NCBI Taxonomy" id="2484983"/>
    <lineage>
        <taxon>Bacteria</taxon>
        <taxon>Pseudomonadati</taxon>
        <taxon>Spirochaetota</taxon>
        <taxon>Spirochaetia</taxon>
        <taxon>Leptospirales</taxon>
        <taxon>Leptospiraceae</taxon>
        <taxon>Leptospira</taxon>
    </lineage>
</organism>
<name>A0A5R2ATD8_9LEPT</name>
<reference evidence="1 2" key="1">
    <citation type="journal article" date="2019" name="PLoS Negl. Trop. Dis.">
        <title>Revisiting the worldwide diversity of Leptospira species in the environment.</title>
        <authorList>
            <person name="Vincent A.T."/>
            <person name="Schiettekatte O."/>
            <person name="Bourhy P."/>
            <person name="Veyrier F.J."/>
            <person name="Picardeau M."/>
        </authorList>
    </citation>
    <scope>NUCLEOTIDE SEQUENCE [LARGE SCALE GENOMIC DNA]</scope>
    <source>
        <strain evidence="1 2">SSW18</strain>
    </source>
</reference>
<protein>
    <recommendedName>
        <fullName evidence="3">Nucleoside 2-deoxyribosyltransferase</fullName>
    </recommendedName>
</protein>
<evidence type="ECO:0000313" key="2">
    <source>
        <dbReference type="Proteomes" id="UP000297946"/>
    </source>
</evidence>
<feature type="non-terminal residue" evidence="1">
    <location>
        <position position="145"/>
    </location>
</feature>
<dbReference type="RefSeq" id="WP_135698417.1">
    <property type="nucleotide sequence ID" value="NZ_RQER01000008.1"/>
</dbReference>
<dbReference type="Gene3D" id="3.40.50.450">
    <property type="match status" value="1"/>
</dbReference>
<dbReference type="EMBL" id="RQER01000008">
    <property type="protein sequence ID" value="TGJ99911.1"/>
    <property type="molecule type" value="Genomic_DNA"/>
</dbReference>